<proteinExistence type="predicted"/>
<gene>
    <name evidence="2" type="ORF">EG850_11085</name>
</gene>
<organism evidence="2 3">
    <name type="scientific">Gulosibacter macacae</name>
    <dbReference type="NCBI Taxonomy" id="2488791"/>
    <lineage>
        <taxon>Bacteria</taxon>
        <taxon>Bacillati</taxon>
        <taxon>Actinomycetota</taxon>
        <taxon>Actinomycetes</taxon>
        <taxon>Micrococcales</taxon>
        <taxon>Microbacteriaceae</taxon>
        <taxon>Gulosibacter</taxon>
    </lineage>
</organism>
<dbReference type="EMBL" id="RQVS01000014">
    <property type="protein sequence ID" value="RRJ85922.1"/>
    <property type="molecule type" value="Genomic_DNA"/>
</dbReference>
<name>A0A3P3VSZ3_9MICO</name>
<comment type="caution">
    <text evidence="2">The sequence shown here is derived from an EMBL/GenBank/DDBJ whole genome shotgun (WGS) entry which is preliminary data.</text>
</comment>
<feature type="compositionally biased region" description="Basic and acidic residues" evidence="1">
    <location>
        <begin position="86"/>
        <end position="95"/>
    </location>
</feature>
<evidence type="ECO:0000313" key="3">
    <source>
        <dbReference type="Proteomes" id="UP000274391"/>
    </source>
</evidence>
<keyword evidence="3" id="KW-1185">Reference proteome</keyword>
<accession>A0A3P3VSZ3</accession>
<feature type="region of interest" description="Disordered" evidence="1">
    <location>
        <begin position="63"/>
        <end position="95"/>
    </location>
</feature>
<dbReference type="RefSeq" id="WP_124973461.1">
    <property type="nucleotide sequence ID" value="NZ_RQVS01000014.1"/>
</dbReference>
<sequence length="95" mass="11073">MSIDRLVTVYENDYGEKAYQPTLPDGTRLVYDYSASWAGEPPDPVWTKIGPVLVPSQRPVLYRSERRAHRKAAREQARRDKRQRQAFREVPGDEQ</sequence>
<evidence type="ECO:0000313" key="2">
    <source>
        <dbReference type="EMBL" id="RRJ85922.1"/>
    </source>
</evidence>
<dbReference type="AlphaFoldDB" id="A0A3P3VSZ3"/>
<protein>
    <submittedName>
        <fullName evidence="2">Uncharacterized protein</fullName>
    </submittedName>
</protein>
<evidence type="ECO:0000256" key="1">
    <source>
        <dbReference type="SAM" id="MobiDB-lite"/>
    </source>
</evidence>
<reference evidence="2 3" key="1">
    <citation type="submission" date="2018-11" db="EMBL/GenBank/DDBJ databases">
        <title>YIM 102482-1 draft genome.</title>
        <authorList>
            <person name="Li G."/>
            <person name="Jiang Y."/>
        </authorList>
    </citation>
    <scope>NUCLEOTIDE SEQUENCE [LARGE SCALE GENOMIC DNA]</scope>
    <source>
        <strain evidence="2 3">YIM 102482-1</strain>
    </source>
</reference>
<dbReference type="Proteomes" id="UP000274391">
    <property type="component" value="Unassembled WGS sequence"/>
</dbReference>